<accession>A0A1G9V4X4</accession>
<evidence type="ECO:0000259" key="7">
    <source>
        <dbReference type="Pfam" id="PF14508"/>
    </source>
</evidence>
<keyword evidence="3" id="KW-0378">Hydrolase</keyword>
<comment type="cofactor">
    <cofactor evidence="1">
        <name>Ca(2+)</name>
        <dbReference type="ChEBI" id="CHEBI:29108"/>
    </cofactor>
</comment>
<evidence type="ECO:0000256" key="3">
    <source>
        <dbReference type="ARBA" id="ARBA00022801"/>
    </source>
</evidence>
<evidence type="ECO:0000313" key="9">
    <source>
        <dbReference type="EMBL" id="SDM67222.1"/>
    </source>
</evidence>
<dbReference type="InterPro" id="IPR019563">
    <property type="entry name" value="GH97_catalytic"/>
</dbReference>
<gene>
    <name evidence="9" type="ORF">SAMN04488514_112114</name>
</gene>
<evidence type="ECO:0000259" key="6">
    <source>
        <dbReference type="Pfam" id="PF10566"/>
    </source>
</evidence>
<dbReference type="SUPFAM" id="SSF51445">
    <property type="entry name" value="(Trans)glycosidases"/>
    <property type="match status" value="1"/>
</dbReference>
<reference evidence="9 10" key="1">
    <citation type="submission" date="2016-10" db="EMBL/GenBank/DDBJ databases">
        <authorList>
            <person name="de Groot N.N."/>
        </authorList>
    </citation>
    <scope>NUCLEOTIDE SEQUENCE [LARGE SCALE GENOMIC DNA]</scope>
    <source>
        <strain evidence="9 10">DSM 19886</strain>
    </source>
</reference>
<dbReference type="PANTHER" id="PTHR35803">
    <property type="entry name" value="GLUCAN 1,4-ALPHA-GLUCOSIDASE SUSB-RELATED"/>
    <property type="match status" value="1"/>
</dbReference>
<sequence>MNMVKNDFGVLLSLKLIILSVVLIGCSNVTEKELLVSSPDKAIRIQLFENGGILTYSINRNGKNLISSSELSILPRQMVSVINTNIKEEKNSWNPVWGQFSEITDHYNELQLSLDYEGVPATLYVRAYDGGSAFRFVIDDLPTEIKPAFFIEYGLSNTDEIYMPAGESMPKGPIVINDFAEMDSIPYRWQVPLVIETNQNQFISLLESDLVSAPGFSVIDFEYDRERKKIISNNEFTFQENKLVTPWRLILLEEKIGDLLTNTVPQNVAAPLALEDPSWIRPGKTLWDWRVHGYTTADGFTYGIDTESYLRFIDFASENGIEYFMIDDAWYTDVSEGKIEMSDKLDLQRVMDYANDKGVSVLLYYDRRQGSYGDEALFPYYQKLGAKGIKYGFMGSNVPFTRDAIQLSAASKLLIDFHDSPVPFTGVTRTYPNAITKEYCHAQQDSRRSFTPQAFIRMALINALQGPLDMNNGCFDITGINAGEREKGPKAQNLYTTVTAEAARTLIIFSGLVCIPDAPEAYAEKSDLFEFIKEMPVGKWDETKILHAKMDAYITTARRHGESWFVGSVYNEPGGTLPVTLDFLDVGKEYDITYYEDTDETHFKTNPEAYRVRKGTVKKGTVINAKIAPGGGHCMWIRPTKD</sequence>
<feature type="domain" description="Glycosyl-hydrolase 97 N-terminal" evidence="7">
    <location>
        <begin position="36"/>
        <end position="271"/>
    </location>
</feature>
<dbReference type="RefSeq" id="WP_218129607.1">
    <property type="nucleotide sequence ID" value="NZ_FNGV01000012.1"/>
</dbReference>
<keyword evidence="10" id="KW-1185">Reference proteome</keyword>
<evidence type="ECO:0000313" key="10">
    <source>
        <dbReference type="Proteomes" id="UP000199440"/>
    </source>
</evidence>
<organism evidence="9 10">
    <name type="scientific">Kriegella aquimaris</name>
    <dbReference type="NCBI Taxonomy" id="192904"/>
    <lineage>
        <taxon>Bacteria</taxon>
        <taxon>Pseudomonadati</taxon>
        <taxon>Bacteroidota</taxon>
        <taxon>Flavobacteriia</taxon>
        <taxon>Flavobacteriales</taxon>
        <taxon>Flavobacteriaceae</taxon>
        <taxon>Kriegella</taxon>
    </lineage>
</organism>
<evidence type="ECO:0000256" key="4">
    <source>
        <dbReference type="ARBA" id="ARBA00022837"/>
    </source>
</evidence>
<dbReference type="PROSITE" id="PS51257">
    <property type="entry name" value="PROKAR_LIPOPROTEIN"/>
    <property type="match status" value="1"/>
</dbReference>
<protein>
    <submittedName>
        <fullName evidence="9">Alpha-glucosidase</fullName>
    </submittedName>
</protein>
<evidence type="ECO:0000256" key="1">
    <source>
        <dbReference type="ARBA" id="ARBA00001913"/>
    </source>
</evidence>
<dbReference type="InterPro" id="IPR014718">
    <property type="entry name" value="GH-type_carb-bd"/>
</dbReference>
<dbReference type="Pfam" id="PF14509">
    <property type="entry name" value="GH97_C"/>
    <property type="match status" value="1"/>
</dbReference>
<keyword evidence="5" id="KW-0326">Glycosidase</keyword>
<dbReference type="Gene3D" id="2.60.40.1180">
    <property type="entry name" value="Golgi alpha-mannosidase II"/>
    <property type="match status" value="1"/>
</dbReference>
<dbReference type="InterPro" id="IPR017853">
    <property type="entry name" value="GH"/>
</dbReference>
<dbReference type="Gene3D" id="3.20.20.70">
    <property type="entry name" value="Aldolase class I"/>
    <property type="match status" value="1"/>
</dbReference>
<keyword evidence="4" id="KW-0106">Calcium</keyword>
<dbReference type="AlphaFoldDB" id="A0A1G9V4X4"/>
<dbReference type="STRING" id="192904.SAMN04488514_112114"/>
<dbReference type="EMBL" id="FNGV01000012">
    <property type="protein sequence ID" value="SDM67222.1"/>
    <property type="molecule type" value="Genomic_DNA"/>
</dbReference>
<dbReference type="InterPro" id="IPR013780">
    <property type="entry name" value="Glyco_hydro_b"/>
</dbReference>
<dbReference type="InterPro" id="IPR029483">
    <property type="entry name" value="GH97_C"/>
</dbReference>
<dbReference type="Pfam" id="PF10566">
    <property type="entry name" value="Glyco_hydro_97"/>
    <property type="match status" value="1"/>
</dbReference>
<proteinExistence type="predicted"/>
<evidence type="ECO:0000256" key="2">
    <source>
        <dbReference type="ARBA" id="ARBA00011245"/>
    </source>
</evidence>
<feature type="domain" description="Glycosyl-hydrolase 97 catalytic" evidence="6">
    <location>
        <begin position="290"/>
        <end position="438"/>
    </location>
</feature>
<comment type="subunit">
    <text evidence="2">Monomer.</text>
</comment>
<dbReference type="Proteomes" id="UP000199440">
    <property type="component" value="Unassembled WGS sequence"/>
</dbReference>
<name>A0A1G9V4X4_9FLAO</name>
<evidence type="ECO:0000259" key="8">
    <source>
        <dbReference type="Pfam" id="PF14509"/>
    </source>
</evidence>
<dbReference type="GO" id="GO:0030246">
    <property type="term" value="F:carbohydrate binding"/>
    <property type="evidence" value="ECO:0007669"/>
    <property type="project" value="InterPro"/>
</dbReference>
<dbReference type="InterPro" id="IPR013785">
    <property type="entry name" value="Aldolase_TIM"/>
</dbReference>
<dbReference type="Pfam" id="PF14508">
    <property type="entry name" value="GH97_N"/>
    <property type="match status" value="1"/>
</dbReference>
<evidence type="ECO:0000256" key="5">
    <source>
        <dbReference type="ARBA" id="ARBA00023295"/>
    </source>
</evidence>
<dbReference type="GO" id="GO:0016798">
    <property type="term" value="F:hydrolase activity, acting on glycosyl bonds"/>
    <property type="evidence" value="ECO:0007669"/>
    <property type="project" value="UniProtKB-KW"/>
</dbReference>
<dbReference type="Gene3D" id="2.70.98.10">
    <property type="match status" value="1"/>
</dbReference>
<feature type="domain" description="Glycosyl-hydrolase 97 C-terminal oligomerisation" evidence="8">
    <location>
        <begin position="539"/>
        <end position="637"/>
    </location>
</feature>
<dbReference type="InterPro" id="IPR052720">
    <property type="entry name" value="Glycosyl_hydrolase_97"/>
</dbReference>
<dbReference type="InterPro" id="IPR029486">
    <property type="entry name" value="GH97_N"/>
</dbReference>